<comment type="caution">
    <text evidence="6">The sequence shown here is derived from an EMBL/GenBank/DDBJ whole genome shotgun (WGS) entry which is preliminary data.</text>
</comment>
<dbReference type="Pfam" id="PF19581">
    <property type="entry name" value="Glyoxalase_7"/>
    <property type="match status" value="1"/>
</dbReference>
<evidence type="ECO:0000259" key="5">
    <source>
        <dbReference type="PROSITE" id="PS51819"/>
    </source>
</evidence>
<dbReference type="PROSITE" id="PS51819">
    <property type="entry name" value="VOC"/>
    <property type="match status" value="1"/>
</dbReference>
<dbReference type="Gene3D" id="3.10.180.10">
    <property type="entry name" value="2,3-Dihydroxybiphenyl 1,2-Dioxygenase, domain 1"/>
    <property type="match status" value="1"/>
</dbReference>
<dbReference type="InterPro" id="IPR029068">
    <property type="entry name" value="Glyas_Bleomycin-R_OHBP_Dase"/>
</dbReference>
<dbReference type="AlphaFoldDB" id="A0A4V6NRD7"/>
<dbReference type="EMBL" id="SLXQ01000003">
    <property type="protein sequence ID" value="TCP54266.1"/>
    <property type="molecule type" value="Genomic_DNA"/>
</dbReference>
<dbReference type="Proteomes" id="UP000294911">
    <property type="component" value="Unassembled WGS sequence"/>
</dbReference>
<keyword evidence="7" id="KW-1185">Reference proteome</keyword>
<gene>
    <name evidence="6" type="ORF">EV191_103310</name>
</gene>
<dbReference type="GO" id="GO:0046677">
    <property type="term" value="P:response to antibiotic"/>
    <property type="evidence" value="ECO:0007669"/>
    <property type="project" value="UniProtKB-KW"/>
</dbReference>
<evidence type="ECO:0000313" key="7">
    <source>
        <dbReference type="Proteomes" id="UP000294911"/>
    </source>
</evidence>
<proteinExistence type="inferred from homology"/>
<evidence type="ECO:0000256" key="1">
    <source>
        <dbReference type="ARBA" id="ARBA00011051"/>
    </source>
</evidence>
<dbReference type="Pfam" id="PF20066">
    <property type="entry name" value="Glyoxalase_8"/>
    <property type="match status" value="1"/>
</dbReference>
<feature type="region of interest" description="Disordered" evidence="4">
    <location>
        <begin position="144"/>
        <end position="170"/>
    </location>
</feature>
<dbReference type="InterPro" id="IPR037523">
    <property type="entry name" value="VOC_core"/>
</dbReference>
<dbReference type="InterPro" id="IPR000335">
    <property type="entry name" value="Bleomycin-R"/>
</dbReference>
<organism evidence="6 7">
    <name type="scientific">Tamaricihabitans halophyticus</name>
    <dbReference type="NCBI Taxonomy" id="1262583"/>
    <lineage>
        <taxon>Bacteria</taxon>
        <taxon>Bacillati</taxon>
        <taxon>Actinomycetota</taxon>
        <taxon>Actinomycetes</taxon>
        <taxon>Pseudonocardiales</taxon>
        <taxon>Pseudonocardiaceae</taxon>
        <taxon>Tamaricihabitans</taxon>
    </lineage>
</organism>
<sequence>MEMTVEAAKAAARALRADLADRDFPISHSTALELVAHQLGLQDWNTASAILGNRETDGAGIGVPVPVLRVQRFDDVREFYLDFLGFTVEWEHRFEPSMPLYIRLTRGDTRLDLSEHHGDGTPGSVVWINVRNVYRLHAELEQKRYSSQRPGVEPDAPGGPTLDVIDPSGNNLRFCQSDDA</sequence>
<keyword evidence="3" id="KW-0046">Antibiotic resistance</keyword>
<evidence type="ECO:0000256" key="3">
    <source>
        <dbReference type="ARBA" id="ARBA00023251"/>
    </source>
</evidence>
<evidence type="ECO:0000256" key="4">
    <source>
        <dbReference type="SAM" id="MobiDB-lite"/>
    </source>
</evidence>
<feature type="domain" description="VOC" evidence="5">
    <location>
        <begin position="60"/>
        <end position="177"/>
    </location>
</feature>
<dbReference type="InterPro" id="IPR045517">
    <property type="entry name" value="Glyoxalase_8"/>
</dbReference>
<dbReference type="SUPFAM" id="SSF54593">
    <property type="entry name" value="Glyoxalase/Bleomycin resistance protein/Dihydroxybiphenyl dioxygenase"/>
    <property type="match status" value="1"/>
</dbReference>
<dbReference type="OrthoDB" id="9798201at2"/>
<protein>
    <recommendedName>
        <fullName evidence="2">Bleomycin resistance protein</fullName>
    </recommendedName>
</protein>
<evidence type="ECO:0000313" key="6">
    <source>
        <dbReference type="EMBL" id="TCP54266.1"/>
    </source>
</evidence>
<name>A0A4V6NRD7_9PSEU</name>
<evidence type="ECO:0000256" key="2">
    <source>
        <dbReference type="ARBA" id="ARBA00021572"/>
    </source>
</evidence>
<accession>A0A4V6NRD7</accession>
<reference evidence="6 7" key="1">
    <citation type="submission" date="2019-03" db="EMBL/GenBank/DDBJ databases">
        <title>Genomic Encyclopedia of Type Strains, Phase IV (KMG-IV): sequencing the most valuable type-strain genomes for metagenomic binning, comparative biology and taxonomic classification.</title>
        <authorList>
            <person name="Goeker M."/>
        </authorList>
    </citation>
    <scope>NUCLEOTIDE SEQUENCE [LARGE SCALE GENOMIC DNA]</scope>
    <source>
        <strain evidence="6 7">DSM 45765</strain>
    </source>
</reference>
<comment type="similarity">
    <text evidence="1">Belongs to the bleomycin resistance protein family.</text>
</comment>